<proteinExistence type="predicted"/>
<dbReference type="PRINTS" id="PR00455">
    <property type="entry name" value="HTHTETR"/>
</dbReference>
<dbReference type="Proteomes" id="UP000199771">
    <property type="component" value="Unassembled WGS sequence"/>
</dbReference>
<name>A0A1I2JIH8_9GAMM</name>
<feature type="domain" description="HTH tetR-type" evidence="5">
    <location>
        <begin position="19"/>
        <end position="79"/>
    </location>
</feature>
<keyword evidence="2 4" id="KW-0238">DNA-binding</keyword>
<dbReference type="PANTHER" id="PTHR30055:SF234">
    <property type="entry name" value="HTH-TYPE TRANSCRIPTIONAL REGULATOR BETI"/>
    <property type="match status" value="1"/>
</dbReference>
<dbReference type="InterPro" id="IPR036271">
    <property type="entry name" value="Tet_transcr_reg_TetR-rel_C_sf"/>
</dbReference>
<evidence type="ECO:0000256" key="1">
    <source>
        <dbReference type="ARBA" id="ARBA00023015"/>
    </source>
</evidence>
<dbReference type="Gene3D" id="1.10.357.10">
    <property type="entry name" value="Tetracycline Repressor, domain 2"/>
    <property type="match status" value="1"/>
</dbReference>
<keyword evidence="1" id="KW-0805">Transcription regulation</keyword>
<dbReference type="Pfam" id="PF00440">
    <property type="entry name" value="TetR_N"/>
    <property type="match status" value="1"/>
</dbReference>
<dbReference type="Pfam" id="PF13305">
    <property type="entry name" value="TetR_C_33"/>
    <property type="match status" value="1"/>
</dbReference>
<evidence type="ECO:0000256" key="2">
    <source>
        <dbReference type="ARBA" id="ARBA00023125"/>
    </source>
</evidence>
<keyword evidence="3" id="KW-0804">Transcription</keyword>
<protein>
    <submittedName>
        <fullName evidence="6">Transcriptional regulator, TetR family</fullName>
    </submittedName>
</protein>
<dbReference type="InterPro" id="IPR025996">
    <property type="entry name" value="MT1864/Rv1816-like_C"/>
</dbReference>
<dbReference type="PROSITE" id="PS50977">
    <property type="entry name" value="HTH_TETR_2"/>
    <property type="match status" value="1"/>
</dbReference>
<dbReference type="GO" id="GO:0000976">
    <property type="term" value="F:transcription cis-regulatory region binding"/>
    <property type="evidence" value="ECO:0007669"/>
    <property type="project" value="TreeGrafter"/>
</dbReference>
<organism evidence="6 7">
    <name type="scientific">Fontimonas thermophila</name>
    <dbReference type="NCBI Taxonomy" id="1076937"/>
    <lineage>
        <taxon>Bacteria</taxon>
        <taxon>Pseudomonadati</taxon>
        <taxon>Pseudomonadota</taxon>
        <taxon>Gammaproteobacteria</taxon>
        <taxon>Nevskiales</taxon>
        <taxon>Nevskiaceae</taxon>
        <taxon>Fontimonas</taxon>
    </lineage>
</organism>
<evidence type="ECO:0000313" key="7">
    <source>
        <dbReference type="Proteomes" id="UP000199771"/>
    </source>
</evidence>
<keyword evidence="7" id="KW-1185">Reference proteome</keyword>
<evidence type="ECO:0000256" key="4">
    <source>
        <dbReference type="PROSITE-ProRule" id="PRU00335"/>
    </source>
</evidence>
<dbReference type="SUPFAM" id="SSF48498">
    <property type="entry name" value="Tetracyclin repressor-like, C-terminal domain"/>
    <property type="match status" value="1"/>
</dbReference>
<evidence type="ECO:0000256" key="3">
    <source>
        <dbReference type="ARBA" id="ARBA00023163"/>
    </source>
</evidence>
<dbReference type="AlphaFoldDB" id="A0A1I2JIH8"/>
<accession>A0A1I2JIH8</accession>
<evidence type="ECO:0000259" key="5">
    <source>
        <dbReference type="PROSITE" id="PS50977"/>
    </source>
</evidence>
<dbReference type="InterPro" id="IPR050109">
    <property type="entry name" value="HTH-type_TetR-like_transc_reg"/>
</dbReference>
<dbReference type="Gene3D" id="1.10.10.60">
    <property type="entry name" value="Homeodomain-like"/>
    <property type="match status" value="1"/>
</dbReference>
<dbReference type="PROSITE" id="PS01081">
    <property type="entry name" value="HTH_TETR_1"/>
    <property type="match status" value="1"/>
</dbReference>
<dbReference type="SUPFAM" id="SSF46689">
    <property type="entry name" value="Homeodomain-like"/>
    <property type="match status" value="1"/>
</dbReference>
<feature type="DNA-binding region" description="H-T-H motif" evidence="4">
    <location>
        <begin position="42"/>
        <end position="61"/>
    </location>
</feature>
<dbReference type="STRING" id="1076937.SAMN04488120_107104"/>
<dbReference type="InterPro" id="IPR023772">
    <property type="entry name" value="DNA-bd_HTH_TetR-type_CS"/>
</dbReference>
<dbReference type="InterPro" id="IPR009057">
    <property type="entry name" value="Homeodomain-like_sf"/>
</dbReference>
<gene>
    <name evidence="6" type="ORF">SAMN04488120_107104</name>
</gene>
<reference evidence="6 7" key="1">
    <citation type="submission" date="2016-10" db="EMBL/GenBank/DDBJ databases">
        <authorList>
            <person name="de Groot N.N."/>
        </authorList>
    </citation>
    <scope>NUCLEOTIDE SEQUENCE [LARGE SCALE GENOMIC DNA]</scope>
    <source>
        <strain evidence="6 7">DSM 23609</strain>
    </source>
</reference>
<dbReference type="InterPro" id="IPR001647">
    <property type="entry name" value="HTH_TetR"/>
</dbReference>
<sequence>MCQIDIMSDLKQRRAEEKEQRRETLIDAAERVFANAGFDAATMEEVARVARVSRALVYLYFKNKDELHCAVCERALRLLHERFLSAAASAGRGYDKVVALGRAYMAFAEEFPCYFMALSRFEARAPETVVEGSLEHHLIDCGRAVHQVTVDCLLHGVRDGSIRADLEDPLLAALSLWAFTHGLIQLMHSKKHFFSQVGISTARFAEYAIDFAMRGLHPRAAKSA</sequence>
<dbReference type="EMBL" id="FOOC01000007">
    <property type="protein sequence ID" value="SFF53653.1"/>
    <property type="molecule type" value="Genomic_DNA"/>
</dbReference>
<dbReference type="GO" id="GO:0003700">
    <property type="term" value="F:DNA-binding transcription factor activity"/>
    <property type="evidence" value="ECO:0007669"/>
    <property type="project" value="TreeGrafter"/>
</dbReference>
<evidence type="ECO:0000313" key="6">
    <source>
        <dbReference type="EMBL" id="SFF53653.1"/>
    </source>
</evidence>
<dbReference type="OrthoDB" id="270177at2"/>
<dbReference type="PANTHER" id="PTHR30055">
    <property type="entry name" value="HTH-TYPE TRANSCRIPTIONAL REGULATOR RUTR"/>
    <property type="match status" value="1"/>
</dbReference>